<dbReference type="EMBL" id="RCZH01000005">
    <property type="protein sequence ID" value="TPG41564.1"/>
    <property type="molecule type" value="Genomic_DNA"/>
</dbReference>
<dbReference type="NCBIfam" id="TIGR04183">
    <property type="entry name" value="Por_Secre_tail"/>
    <property type="match status" value="1"/>
</dbReference>
<dbReference type="Proteomes" id="UP000319700">
    <property type="component" value="Unassembled WGS sequence"/>
</dbReference>
<comment type="caution">
    <text evidence="3">The sequence shown here is derived from an EMBL/GenBank/DDBJ whole genome shotgun (WGS) entry which is preliminary data.</text>
</comment>
<keyword evidence="4" id="KW-1185">Reference proteome</keyword>
<dbReference type="Pfam" id="PF18962">
    <property type="entry name" value="Por_Secre_tail"/>
    <property type="match status" value="1"/>
</dbReference>
<reference evidence="3 4" key="1">
    <citation type="journal article" date="2019" name="Environ. Microbiol.">
        <title>Species interactions and distinct microbial communities in high Arctic permafrost affected cryosols are associated with the CH4 and CO2 gas fluxes.</title>
        <authorList>
            <person name="Altshuler I."/>
            <person name="Hamel J."/>
            <person name="Turney S."/>
            <person name="Magnuson E."/>
            <person name="Levesque R."/>
            <person name="Greer C."/>
            <person name="Whyte L.G."/>
        </authorList>
    </citation>
    <scope>NUCLEOTIDE SEQUENCE [LARGE SCALE GENOMIC DNA]</scope>
    <source>
        <strain evidence="3 4">42</strain>
    </source>
</reference>
<sequence length="373" mass="44046">MKKNYLLLTLILTFSVYSQNIKKITYESWSNNNWVNSSYVVNNYDKSDKITDDLSQRWDVSSSNWKDSNSTNYEYDTNNLLNKIIYKSLDNTSNLLTFSQRASFTYNNENKIDVGFYEEWTNNAWQNSLKNTSSYDSNGYLISSLIERWNENNWKNDIKVDYSNNSDGLFTQITRQKWNDSSSKWENFSQSTYTYNSSKQVSVETMNIWENNKWIEKILFTNSYNTDGFLTKRLRQDWDDTLSIWVNLYQSNYAKNQNGTIHQEISEIWNKPSNSWENLSRTTYEYENTLGIADLTKYDIKIFPNPTTDFINIHLEESDNTKVSVIDVLGSPIIKENFVGNDFSLNVMNLNKNVYFIKIERGEKVLVKKFIKH</sequence>
<dbReference type="Gene3D" id="2.40.128.720">
    <property type="match status" value="3"/>
</dbReference>
<organism evidence="3 4">
    <name type="scientific">Flavobacterium pectinovorum</name>
    <dbReference type="NCBI Taxonomy" id="29533"/>
    <lineage>
        <taxon>Bacteria</taxon>
        <taxon>Pseudomonadati</taxon>
        <taxon>Bacteroidota</taxon>
        <taxon>Flavobacteriia</taxon>
        <taxon>Flavobacteriales</taxon>
        <taxon>Flavobacteriaceae</taxon>
        <taxon>Flavobacterium</taxon>
    </lineage>
</organism>
<evidence type="ECO:0000313" key="3">
    <source>
        <dbReference type="EMBL" id="TPG41564.1"/>
    </source>
</evidence>
<dbReference type="OrthoDB" id="1377495at2"/>
<protein>
    <submittedName>
        <fullName evidence="3">T9SS C-terminal target domain-containing protein</fullName>
    </submittedName>
</protein>
<dbReference type="AlphaFoldDB" id="A0A502EWZ4"/>
<evidence type="ECO:0000259" key="2">
    <source>
        <dbReference type="Pfam" id="PF18962"/>
    </source>
</evidence>
<proteinExistence type="predicted"/>
<gene>
    <name evidence="3" type="ORF">EAH81_08755</name>
</gene>
<dbReference type="InterPro" id="IPR026444">
    <property type="entry name" value="Secre_tail"/>
</dbReference>
<dbReference type="RefSeq" id="WP_140505932.1">
    <property type="nucleotide sequence ID" value="NZ_RCZH01000005.1"/>
</dbReference>
<accession>A0A502EWZ4</accession>
<evidence type="ECO:0000256" key="1">
    <source>
        <dbReference type="ARBA" id="ARBA00022729"/>
    </source>
</evidence>
<evidence type="ECO:0000313" key="4">
    <source>
        <dbReference type="Proteomes" id="UP000319700"/>
    </source>
</evidence>
<feature type="domain" description="Secretion system C-terminal sorting" evidence="2">
    <location>
        <begin position="302"/>
        <end position="371"/>
    </location>
</feature>
<keyword evidence="1" id="KW-0732">Signal</keyword>
<name>A0A502EWZ4_9FLAO</name>